<evidence type="ECO:0000313" key="2">
    <source>
        <dbReference type="EMBL" id="KAK0406619.1"/>
    </source>
</evidence>
<keyword evidence="3" id="KW-1185">Reference proteome</keyword>
<dbReference type="Proteomes" id="UP001175271">
    <property type="component" value="Unassembled WGS sequence"/>
</dbReference>
<name>A0AA39HJP2_9BILA</name>
<dbReference type="AlphaFoldDB" id="A0AA39HJP2"/>
<feature type="compositionally biased region" description="Polar residues" evidence="1">
    <location>
        <begin position="1"/>
        <end position="19"/>
    </location>
</feature>
<proteinExistence type="predicted"/>
<comment type="caution">
    <text evidence="2">The sequence shown here is derived from an EMBL/GenBank/DDBJ whole genome shotgun (WGS) entry which is preliminary data.</text>
</comment>
<evidence type="ECO:0000313" key="3">
    <source>
        <dbReference type="Proteomes" id="UP001175271"/>
    </source>
</evidence>
<accession>A0AA39HJP2</accession>
<sequence>MEAKIDQNSSAMIVGGSSTPPSPDQSDGAVHADTSNREERQASILRALSTLVRNDQVEVHSRSHSPLARASGDGFSQPEDNRFRGQDVNLPDFIALASESTPPALRERSASAGPSSDSRQQEEVEMTLPGPLAALIVGPRERRDQAASLGHLVAAILRDASPEDRQALTTRLFEYMLDSERSAHR</sequence>
<feature type="region of interest" description="Disordered" evidence="1">
    <location>
        <begin position="1"/>
        <end position="124"/>
    </location>
</feature>
<protein>
    <submittedName>
        <fullName evidence="2">Uncharacterized protein</fullName>
    </submittedName>
</protein>
<organism evidence="2 3">
    <name type="scientific">Steinernema hermaphroditum</name>
    <dbReference type="NCBI Taxonomy" id="289476"/>
    <lineage>
        <taxon>Eukaryota</taxon>
        <taxon>Metazoa</taxon>
        <taxon>Ecdysozoa</taxon>
        <taxon>Nematoda</taxon>
        <taxon>Chromadorea</taxon>
        <taxon>Rhabditida</taxon>
        <taxon>Tylenchina</taxon>
        <taxon>Panagrolaimomorpha</taxon>
        <taxon>Strongyloidoidea</taxon>
        <taxon>Steinernematidae</taxon>
        <taxon>Steinernema</taxon>
    </lineage>
</organism>
<evidence type="ECO:0000256" key="1">
    <source>
        <dbReference type="SAM" id="MobiDB-lite"/>
    </source>
</evidence>
<gene>
    <name evidence="2" type="ORF">QR680_018695</name>
</gene>
<reference evidence="2" key="1">
    <citation type="submission" date="2023-06" db="EMBL/GenBank/DDBJ databases">
        <title>Genomic analysis of the entomopathogenic nematode Steinernema hermaphroditum.</title>
        <authorList>
            <person name="Schwarz E.M."/>
            <person name="Heppert J.K."/>
            <person name="Baniya A."/>
            <person name="Schwartz H.T."/>
            <person name="Tan C.-H."/>
            <person name="Antoshechkin I."/>
            <person name="Sternberg P.W."/>
            <person name="Goodrich-Blair H."/>
            <person name="Dillman A.R."/>
        </authorList>
    </citation>
    <scope>NUCLEOTIDE SEQUENCE</scope>
    <source>
        <strain evidence="2">PS9179</strain>
        <tissue evidence="2">Whole animal</tissue>
    </source>
</reference>
<dbReference type="EMBL" id="JAUCMV010000004">
    <property type="protein sequence ID" value="KAK0406619.1"/>
    <property type="molecule type" value="Genomic_DNA"/>
</dbReference>